<accession>A0A0D8XA38</accession>
<dbReference type="EMBL" id="KN717162">
    <property type="protein sequence ID" value="KJH40499.1"/>
    <property type="molecule type" value="Genomic_DNA"/>
</dbReference>
<evidence type="ECO:0000256" key="1">
    <source>
        <dbReference type="SAM" id="SignalP"/>
    </source>
</evidence>
<reference evidence="2 3" key="1">
    <citation type="submission" date="2013-11" db="EMBL/GenBank/DDBJ databases">
        <title>Draft genome of the bovine lungworm Dictyocaulus viviparus.</title>
        <authorList>
            <person name="Mitreva M."/>
        </authorList>
    </citation>
    <scope>NUCLEOTIDE SEQUENCE [LARGE SCALE GENOMIC DNA]</scope>
    <source>
        <strain evidence="2 3">HannoverDv2000</strain>
    </source>
</reference>
<keyword evidence="1" id="KW-0732">Signal</keyword>
<feature type="chain" id="PRO_5002335430" evidence="1">
    <location>
        <begin position="21"/>
        <end position="133"/>
    </location>
</feature>
<evidence type="ECO:0000313" key="3">
    <source>
        <dbReference type="Proteomes" id="UP000053766"/>
    </source>
</evidence>
<sequence length="133" mass="15544">MVMKYYILLLLFDTLRTNRGDSKQDCSAFSTSNRHCTENSSHFITHEEKNSASVTIYDKRGNAVIKLNDKRDISINCLHDKDPVTTSGSYVIPKKDWNQQPIFWRRRKRDWRDKGYPAKMLTCKCTVNGTKYS</sequence>
<keyword evidence="3" id="KW-1185">Reference proteome</keyword>
<name>A0A0D8XA38_DICVI</name>
<feature type="signal peptide" evidence="1">
    <location>
        <begin position="1"/>
        <end position="20"/>
    </location>
</feature>
<gene>
    <name evidence="2" type="ORF">DICVIV_13542</name>
</gene>
<organism evidence="2 3">
    <name type="scientific">Dictyocaulus viviparus</name>
    <name type="common">Bovine lungworm</name>
    <dbReference type="NCBI Taxonomy" id="29172"/>
    <lineage>
        <taxon>Eukaryota</taxon>
        <taxon>Metazoa</taxon>
        <taxon>Ecdysozoa</taxon>
        <taxon>Nematoda</taxon>
        <taxon>Chromadorea</taxon>
        <taxon>Rhabditida</taxon>
        <taxon>Rhabditina</taxon>
        <taxon>Rhabditomorpha</taxon>
        <taxon>Strongyloidea</taxon>
        <taxon>Metastrongylidae</taxon>
        <taxon>Dictyocaulus</taxon>
    </lineage>
</organism>
<dbReference type="AlphaFoldDB" id="A0A0D8XA38"/>
<evidence type="ECO:0000313" key="2">
    <source>
        <dbReference type="EMBL" id="KJH40499.1"/>
    </source>
</evidence>
<reference evidence="3" key="2">
    <citation type="journal article" date="2016" name="Sci. Rep.">
        <title>Dictyocaulus viviparus genome, variome and transcriptome elucidate lungworm biology and support future intervention.</title>
        <authorList>
            <person name="McNulty S.N."/>
            <person name="Strube C."/>
            <person name="Rosa B.A."/>
            <person name="Martin J.C."/>
            <person name="Tyagi R."/>
            <person name="Choi Y.J."/>
            <person name="Wang Q."/>
            <person name="Hallsworth Pepin K."/>
            <person name="Zhang X."/>
            <person name="Ozersky P."/>
            <person name="Wilson R.K."/>
            <person name="Sternberg P.W."/>
            <person name="Gasser R.B."/>
            <person name="Mitreva M."/>
        </authorList>
    </citation>
    <scope>NUCLEOTIDE SEQUENCE [LARGE SCALE GENOMIC DNA]</scope>
    <source>
        <strain evidence="3">HannoverDv2000</strain>
    </source>
</reference>
<protein>
    <submittedName>
        <fullName evidence="2">Uncharacterized protein</fullName>
    </submittedName>
</protein>
<proteinExistence type="predicted"/>
<dbReference type="Proteomes" id="UP000053766">
    <property type="component" value="Unassembled WGS sequence"/>
</dbReference>